<dbReference type="Proteomes" id="UP000229600">
    <property type="component" value="Unassembled WGS sequence"/>
</dbReference>
<accession>A0A2H0N8U9</accession>
<proteinExistence type="predicted"/>
<reference evidence="1 2" key="1">
    <citation type="submission" date="2017-09" db="EMBL/GenBank/DDBJ databases">
        <title>Depth-based differentiation of microbial function through sediment-hosted aquifers and enrichment of novel symbionts in the deep terrestrial subsurface.</title>
        <authorList>
            <person name="Probst A.J."/>
            <person name="Ladd B."/>
            <person name="Jarett J.K."/>
            <person name="Geller-Mcgrath D.E."/>
            <person name="Sieber C.M."/>
            <person name="Emerson J.B."/>
            <person name="Anantharaman K."/>
            <person name="Thomas B.C."/>
            <person name="Malmstrom R."/>
            <person name="Stieglmeier M."/>
            <person name="Klingl A."/>
            <person name="Woyke T."/>
            <person name="Ryan C.M."/>
            <person name="Banfield J.F."/>
        </authorList>
    </citation>
    <scope>NUCLEOTIDE SEQUENCE [LARGE SCALE GENOMIC DNA]</scope>
    <source>
        <strain evidence="1">CG11_big_fil_rev_8_21_14_0_20_39_34</strain>
    </source>
</reference>
<sequence length="576" mass="66475">MNEKTPQFQSALDQYYQKQTAGRRTCSESGIDFEISKEEFDLYKKLGVPLPDVAPHIRLQRLRAHIGGVDLFLRKTLSGKPIVSMYDPESEAPILSPEEWHADAFDATQYGQKFDQDKSFFDQWITLSKRVPRPAIYNDPGSENCSWSLNEISFKNSYATYGGMECENVMYADMCINASNSADVANIVQSEWIYEGVQLFECSNCFFTHYSLGCIHTHFSFGCKNCSDCFGCVNLENKKFCFFNEQLTEEEYKAIVSNIDLGNAEVVEEWGRKVKDYWTKGYYIAESNYQSENVRGSNLIDSRDAMGLEALKMERVYNVYDASFINDACDITTCTQLELCVNTISVTGGYENKMCIGCHDCVDVEYSELCFSCEHCFGCIGLRRKKFCIFNVQYSEEEYWKLIDQIKLQMFQAGEYGNFFPYWVSLLAYNTSHADVFFPLTQEKIEAIGARFFQFPQADTSDALPIEQLPVKLADFHEELLEETFVCPVSGRPFRIVEPELEFHKKFQLALPRKHPTVRRKQRYKDLLHLQLFLQTCSDCKKNIFVPSLEEEGKRFLCELCYFKILSEDGMMNLSV</sequence>
<evidence type="ECO:0000313" key="1">
    <source>
        <dbReference type="EMBL" id="PIR04536.1"/>
    </source>
</evidence>
<dbReference type="AlphaFoldDB" id="A0A2H0N8U9"/>
<name>A0A2H0N8U9_9BACT</name>
<protein>
    <submittedName>
        <fullName evidence="1">Uncharacterized protein</fullName>
    </submittedName>
</protein>
<comment type="caution">
    <text evidence="1">The sequence shown here is derived from an EMBL/GenBank/DDBJ whole genome shotgun (WGS) entry which is preliminary data.</text>
</comment>
<organism evidence="1 2">
    <name type="scientific">Candidatus Magasanikbacteria bacterium CG11_big_fil_rev_8_21_14_0_20_39_34</name>
    <dbReference type="NCBI Taxonomy" id="1974653"/>
    <lineage>
        <taxon>Bacteria</taxon>
        <taxon>Candidatus Magasanikiibacteriota</taxon>
    </lineage>
</organism>
<dbReference type="EMBL" id="PCWN01000001">
    <property type="protein sequence ID" value="PIR04536.1"/>
    <property type="molecule type" value="Genomic_DNA"/>
</dbReference>
<evidence type="ECO:0000313" key="2">
    <source>
        <dbReference type="Proteomes" id="UP000229600"/>
    </source>
</evidence>
<gene>
    <name evidence="1" type="ORF">COV59_00215</name>
</gene>